<evidence type="ECO:0000313" key="5">
    <source>
        <dbReference type="Proteomes" id="UP000307592"/>
    </source>
</evidence>
<protein>
    <submittedName>
        <fullName evidence="4">DUF1073 domain-containing protein</fullName>
    </submittedName>
</protein>
<evidence type="ECO:0000256" key="2">
    <source>
        <dbReference type="SAM" id="MobiDB-lite"/>
    </source>
</evidence>
<keyword evidence="1" id="KW-0175">Coiled coil</keyword>
<gene>
    <name evidence="4" type="ORF">EP164_09440</name>
</gene>
<proteinExistence type="predicted"/>
<organism evidence="4 5">
    <name type="scientific">Photorhabdus luminescens subsp. sonorensis</name>
    <dbReference type="NCBI Taxonomy" id="1173677"/>
    <lineage>
        <taxon>Bacteria</taxon>
        <taxon>Pseudomonadati</taxon>
        <taxon>Pseudomonadota</taxon>
        <taxon>Gammaproteobacteria</taxon>
        <taxon>Enterobacterales</taxon>
        <taxon>Morganellaceae</taxon>
        <taxon>Photorhabdus</taxon>
    </lineage>
</organism>
<dbReference type="EMBL" id="SBIJ01000012">
    <property type="protein sequence ID" value="TNH43762.1"/>
    <property type="molecule type" value="Genomic_DNA"/>
</dbReference>
<dbReference type="Pfam" id="PF06381">
    <property type="entry name" value="Phage_portal_3"/>
    <property type="match status" value="1"/>
</dbReference>
<evidence type="ECO:0000256" key="1">
    <source>
        <dbReference type="SAM" id="Coils"/>
    </source>
</evidence>
<dbReference type="Proteomes" id="UP000307592">
    <property type="component" value="Unassembled WGS sequence"/>
</dbReference>
<comment type="caution">
    <text evidence="4">The sequence shown here is derived from an EMBL/GenBank/DDBJ whole genome shotgun (WGS) entry which is preliminary data.</text>
</comment>
<dbReference type="InterPro" id="IPR024459">
    <property type="entry name" value="Acb1-like_N"/>
</dbReference>
<evidence type="ECO:0000259" key="3">
    <source>
        <dbReference type="Pfam" id="PF06381"/>
    </source>
</evidence>
<name>A0A5C4RI55_PHOLU</name>
<feature type="compositionally biased region" description="Basic and acidic residues" evidence="2">
    <location>
        <begin position="517"/>
        <end position="526"/>
    </location>
</feature>
<reference evidence="4 5" key="1">
    <citation type="submission" date="2019-01" db="EMBL/GenBank/DDBJ databases">
        <title>Draft genome assembly of Photorhabdus luminescens subsp. sonorensis Caborca.</title>
        <authorList>
            <person name="Duong D.A."/>
            <person name="Espinosa-Artiles P."/>
            <person name="Orozco R.A."/>
            <person name="Molnar I."/>
            <person name="Stock P."/>
        </authorList>
    </citation>
    <scope>NUCLEOTIDE SEQUENCE [LARGE SCALE GENOMIC DNA]</scope>
    <source>
        <strain evidence="4 5">Caborca</strain>
    </source>
</reference>
<sequence>MKWFKSGKKQRLLELELELTERELAIEKAKTEQAQAKLEQSKAYEKALLNLMNDSNNAQQSVKIEPPKIHPSVVPKGKQAPVAMDSVSCNGVYDYVNADPQFYSGFLGYPALAIMSQSSDYRSVPETTAKEMTREWGKVKARSSGKINEGEDKTDKIAAITAEMERLKVRDLMRKHIENEMIFGRSQLFIDIKEHEDKTKLPLVISPTGIKEGSLRGFNLIEPIWSTPSLYNAHDPMADDFFKPSQWFVLGKEVHADRLMTLIMRPVSDILKPAYNFSGVSMLQLMKPYVERWQRTTDSISELIHSFSMTGLATDMQGILNGADGADIKLRAAMFSLYKDNRNLMLLDKENEEFFQFNTPLSGLDSLQRQAQEQMAAPSHTPLVKLLGLTPNGLNASSEGEIRVYNDYIASLQSAHLLPQMTIILKLIQLHLFCDIDDSLYFEFNSLHQLTDEQRAITEKTKAETAVVYYQAGVVDGEEVRQVISSDEENPFRFIDPDKIIPSPFGVPDYGEEADANDAKTDTARS</sequence>
<feature type="domain" description="Anti-CBASS protein Acb1-like N-terminal" evidence="3">
    <location>
        <begin position="110"/>
        <end position="466"/>
    </location>
</feature>
<accession>A0A5C4RI55</accession>
<feature type="region of interest" description="Disordered" evidence="2">
    <location>
        <begin position="503"/>
        <end position="526"/>
    </location>
</feature>
<feature type="coiled-coil region" evidence="1">
    <location>
        <begin position="10"/>
        <end position="37"/>
    </location>
</feature>
<dbReference type="RefSeq" id="WP_139655470.1">
    <property type="nucleotide sequence ID" value="NZ_CAWOQH010000024.1"/>
</dbReference>
<evidence type="ECO:0000313" key="4">
    <source>
        <dbReference type="EMBL" id="TNH43762.1"/>
    </source>
</evidence>
<dbReference type="AlphaFoldDB" id="A0A5C4RI55"/>